<evidence type="ECO:0000256" key="1">
    <source>
        <dbReference type="SAM" id="Phobius"/>
    </source>
</evidence>
<keyword evidence="3" id="KW-1185">Reference proteome</keyword>
<dbReference type="OrthoDB" id="17520at2"/>
<reference evidence="2 3" key="1">
    <citation type="journal article" date="2006" name="DNA Res.">
        <title>Genome sequence of the cat pathogen, Chlamydophila felis.</title>
        <authorList>
            <person name="Azuma Y."/>
            <person name="Hirakawa H."/>
            <person name="Yamashita A."/>
            <person name="Cai Y."/>
            <person name="Rahman M.A."/>
            <person name="Suzuki H."/>
            <person name="Mitaku S."/>
            <person name="Toh H."/>
            <person name="Goto S."/>
            <person name="Murakami T."/>
            <person name="Sugi K."/>
            <person name="Hayashi H."/>
            <person name="Fukushi H."/>
            <person name="Hattori M."/>
            <person name="Kuhara S."/>
            <person name="Shirai M."/>
        </authorList>
    </citation>
    <scope>NUCLEOTIDE SEQUENCE [LARGE SCALE GENOMIC DNA]</scope>
    <source>
        <strain evidence="2 3">Fe/C-56</strain>
    </source>
</reference>
<feature type="transmembrane region" description="Helical" evidence="1">
    <location>
        <begin position="30"/>
        <end position="53"/>
    </location>
</feature>
<proteinExistence type="predicted"/>
<keyword evidence="1" id="KW-1133">Transmembrane helix</keyword>
<keyword evidence="1" id="KW-0812">Transmembrane</keyword>
<gene>
    <name evidence="2" type="ordered locus">CF0574</name>
</gene>
<dbReference type="RefSeq" id="WP_011458126.1">
    <property type="nucleotide sequence ID" value="NC_007899.1"/>
</dbReference>
<dbReference type="HOGENOM" id="CLU_036378_0_0_0"/>
<keyword evidence="1" id="KW-0472">Membrane</keyword>
<dbReference type="InterPro" id="IPR010792">
    <property type="entry name" value="DUF1389"/>
</dbReference>
<feature type="transmembrane region" description="Helical" evidence="1">
    <location>
        <begin position="59"/>
        <end position="82"/>
    </location>
</feature>
<evidence type="ECO:0000313" key="2">
    <source>
        <dbReference type="EMBL" id="BAE81346.1"/>
    </source>
</evidence>
<dbReference type="AlphaFoldDB" id="Q254E2"/>
<name>Q254E2_CHLFF</name>
<dbReference type="STRING" id="264202.gene:10544399"/>
<protein>
    <submittedName>
        <fullName evidence="2">Uncharacterized protein</fullName>
    </submittedName>
</protein>
<dbReference type="KEGG" id="cfe:BAE81346.1"/>
<dbReference type="EMBL" id="AP006861">
    <property type="protein sequence ID" value="BAE81346.1"/>
    <property type="molecule type" value="Genomic_DNA"/>
</dbReference>
<dbReference type="Proteomes" id="UP000001260">
    <property type="component" value="Chromosome"/>
</dbReference>
<accession>Q254E2</accession>
<evidence type="ECO:0000313" key="3">
    <source>
        <dbReference type="Proteomes" id="UP000001260"/>
    </source>
</evidence>
<dbReference type="Pfam" id="PF07146">
    <property type="entry name" value="DUF1389"/>
    <property type="match status" value="1"/>
</dbReference>
<sequence length="439" mass="50852">MKASDLFSSQALPKQEAVCRYMHSKRPKTYQLIVLIVVSILFIISGLICLSVLPSSINLTVSLILASLGWCILSFVTAQIIIKYSQPKNLRIPLGFRRVIKANFPRVFYDLVSNQDLSIIKLRELVCFMDNFGKSQNSLIKKNLHKLSPQLRNNLEAFGIDNFDIETNLQELPDLDKLLIDNSPLYWMKHFIELGSNDVLSKSYEKNEKQDRRYLGDYWFSDIGFIYQSLDGKKSSTIFNLHMYGVVQELNEKDYSCLMTHARNNTWDHQDVSVIVDRLIISSQGDYSRYTKDKEQVISGNLRVEFTEEELRNLLLRICLHGFSWDQLQLIRSVSISSWLFLSWIDESFLGGGGMKKLARRFLGDFINESSLNYEPSIALSTYSELKNVTQYKKLMNQRFTNACRTICFYFNHQTKFHKKLMNVDTYLNKEMNSPGCGV</sequence>
<organism evidence="2 3">
    <name type="scientific">Chlamydia felis (strain Fe/C-56)</name>
    <name type="common">Chlamydophila felis</name>
    <dbReference type="NCBI Taxonomy" id="264202"/>
    <lineage>
        <taxon>Bacteria</taxon>
        <taxon>Pseudomonadati</taxon>
        <taxon>Chlamydiota</taxon>
        <taxon>Chlamydiia</taxon>
        <taxon>Chlamydiales</taxon>
        <taxon>Chlamydiaceae</taxon>
        <taxon>Chlamydia/Chlamydophila group</taxon>
        <taxon>Chlamydia</taxon>
    </lineage>
</organism>